<dbReference type="SUPFAM" id="SSF102712">
    <property type="entry name" value="JAB1/MPN domain"/>
    <property type="match status" value="1"/>
</dbReference>
<evidence type="ECO:0000256" key="1">
    <source>
        <dbReference type="ARBA" id="ARBA00010243"/>
    </source>
</evidence>
<name>A0A1D8GPC2_9FIRM</name>
<dbReference type="PANTHER" id="PTHR30471">
    <property type="entry name" value="DNA REPAIR PROTEIN RADC"/>
    <property type="match status" value="1"/>
</dbReference>
<dbReference type="AlphaFoldDB" id="A0A1D8GPC2"/>
<feature type="domain" description="MPN" evidence="7">
    <location>
        <begin position="29"/>
        <end position="152"/>
    </location>
</feature>
<keyword evidence="2" id="KW-0645">Protease</keyword>
<evidence type="ECO:0000256" key="2">
    <source>
        <dbReference type="ARBA" id="ARBA00022670"/>
    </source>
</evidence>
<evidence type="ECO:0000256" key="5">
    <source>
        <dbReference type="ARBA" id="ARBA00022833"/>
    </source>
</evidence>
<dbReference type="InterPro" id="IPR037518">
    <property type="entry name" value="MPN"/>
</dbReference>
<evidence type="ECO:0000256" key="4">
    <source>
        <dbReference type="ARBA" id="ARBA00022801"/>
    </source>
</evidence>
<keyword evidence="6" id="KW-0482">Metalloprotease</keyword>
<dbReference type="EMBL" id="CP017269">
    <property type="protein sequence ID" value="AOT72800.1"/>
    <property type="molecule type" value="Genomic_DNA"/>
</dbReference>
<dbReference type="InterPro" id="IPR001405">
    <property type="entry name" value="UPF0758"/>
</dbReference>
<dbReference type="Proteomes" id="UP000095743">
    <property type="component" value="Chromosome"/>
</dbReference>
<accession>A0A1D8GPC2</accession>
<dbReference type="PROSITE" id="PS50249">
    <property type="entry name" value="MPN"/>
    <property type="match status" value="1"/>
</dbReference>
<comment type="similarity">
    <text evidence="1">Belongs to the UPF0758 family.</text>
</comment>
<dbReference type="PROSITE" id="PS01302">
    <property type="entry name" value="UPF0758"/>
    <property type="match status" value="1"/>
</dbReference>
<evidence type="ECO:0000256" key="3">
    <source>
        <dbReference type="ARBA" id="ARBA00022723"/>
    </source>
</evidence>
<keyword evidence="5" id="KW-0862">Zinc</keyword>
<evidence type="ECO:0000256" key="6">
    <source>
        <dbReference type="ARBA" id="ARBA00023049"/>
    </source>
</evidence>
<dbReference type="OrthoDB" id="9804482at2"/>
<dbReference type="InterPro" id="IPR020891">
    <property type="entry name" value="UPF0758_CS"/>
</dbReference>
<dbReference type="GO" id="GO:0046872">
    <property type="term" value="F:metal ion binding"/>
    <property type="evidence" value="ECO:0007669"/>
    <property type="project" value="UniProtKB-KW"/>
</dbReference>
<evidence type="ECO:0000313" key="8">
    <source>
        <dbReference type="EMBL" id="AOT72800.1"/>
    </source>
</evidence>
<dbReference type="InterPro" id="IPR025657">
    <property type="entry name" value="RadC_JAB"/>
</dbReference>
<gene>
    <name evidence="8" type="ORF">Gferi_26525</name>
</gene>
<dbReference type="GO" id="GO:0006508">
    <property type="term" value="P:proteolysis"/>
    <property type="evidence" value="ECO:0007669"/>
    <property type="project" value="UniProtKB-KW"/>
</dbReference>
<proteinExistence type="inferred from homology"/>
<protein>
    <submittedName>
        <fullName evidence="8">DNA repair protein RadC</fullName>
    </submittedName>
</protein>
<keyword evidence="4" id="KW-0378">Hydrolase</keyword>
<dbReference type="KEGG" id="gfe:Gferi_26525"/>
<reference evidence="8 9" key="1">
    <citation type="submission" date="2016-09" db="EMBL/GenBank/DDBJ databases">
        <title>Genomic analysis reveals versatility of anaerobic energy metabolism of Geosporobacter ferrireducens IRF9 of phylum Firmicutes.</title>
        <authorList>
            <person name="Kim S.-J."/>
        </authorList>
    </citation>
    <scope>NUCLEOTIDE SEQUENCE [LARGE SCALE GENOMIC DNA]</scope>
    <source>
        <strain evidence="8 9">IRF9</strain>
    </source>
</reference>
<evidence type="ECO:0000259" key="7">
    <source>
        <dbReference type="PROSITE" id="PS50249"/>
    </source>
</evidence>
<dbReference type="STRING" id="1424294.Gferi_26525"/>
<keyword evidence="3" id="KW-0479">Metal-binding</keyword>
<evidence type="ECO:0000313" key="9">
    <source>
        <dbReference type="Proteomes" id="UP000095743"/>
    </source>
</evidence>
<keyword evidence="9" id="KW-1185">Reference proteome</keyword>
<dbReference type="Pfam" id="PF04002">
    <property type="entry name" value="RadC"/>
    <property type="match status" value="1"/>
</dbReference>
<sequence length="152" mass="16980">MKKQMQAKRVDIVKIKMVKESSILYAKRRINSPSDGVDLVKDFLEGEDRECFLAVFVNTKNEPTAIHTVSIGTLNASLIHPRELFKVAINANSSGILLFHNHPSGDPTPSQEDISITKRLVEAGNIMGIKILDHCILGDNSKFYSFKENNLI</sequence>
<dbReference type="PANTHER" id="PTHR30471:SF3">
    <property type="entry name" value="UPF0758 PROTEIN YEES-RELATED"/>
    <property type="match status" value="1"/>
</dbReference>
<dbReference type="Gene3D" id="3.40.140.10">
    <property type="entry name" value="Cytidine Deaminase, domain 2"/>
    <property type="match status" value="1"/>
</dbReference>
<dbReference type="CDD" id="cd08071">
    <property type="entry name" value="MPN_DUF2466"/>
    <property type="match status" value="1"/>
</dbReference>
<organism evidence="8 9">
    <name type="scientific">Geosporobacter ferrireducens</name>
    <dbReference type="NCBI Taxonomy" id="1424294"/>
    <lineage>
        <taxon>Bacteria</taxon>
        <taxon>Bacillati</taxon>
        <taxon>Bacillota</taxon>
        <taxon>Clostridia</taxon>
        <taxon>Peptostreptococcales</taxon>
        <taxon>Thermotaleaceae</taxon>
        <taxon>Geosporobacter</taxon>
    </lineage>
</organism>
<dbReference type="GO" id="GO:0008237">
    <property type="term" value="F:metallopeptidase activity"/>
    <property type="evidence" value="ECO:0007669"/>
    <property type="project" value="UniProtKB-KW"/>
</dbReference>